<dbReference type="PROSITE" id="PS51030">
    <property type="entry name" value="NUCLEAR_REC_DBD_2"/>
    <property type="match status" value="2"/>
</dbReference>
<dbReference type="EMBL" id="KB097143">
    <property type="protein sequence ID" value="ESN98870.1"/>
    <property type="molecule type" value="Genomic_DNA"/>
</dbReference>
<evidence type="ECO:0000256" key="3">
    <source>
        <dbReference type="ARBA" id="ARBA00022833"/>
    </source>
</evidence>
<sequence>CQVCTDPAAAFYCGAQVCEACKKFFIRSWKNSTENNYVCLQDRKCVLTKESRKHCAYCRYDRCLQLKMYLPGGPRVSQEISQVPCRICGAPSSGFHFGVITCEGCKGFFRRRCHDNRFDKFKCNENNCCVISAANRSMCRACRLRKCLDSGM</sequence>
<dbReference type="Pfam" id="PF00105">
    <property type="entry name" value="zf-C4"/>
    <property type="match status" value="2"/>
</dbReference>
<feature type="domain" description="Nuclear receptor" evidence="9">
    <location>
        <begin position="82"/>
        <end position="152"/>
    </location>
</feature>
<evidence type="ECO:0000256" key="1">
    <source>
        <dbReference type="ARBA" id="ARBA00022723"/>
    </source>
</evidence>
<dbReference type="PRINTS" id="PR00047">
    <property type="entry name" value="STROIDFINGER"/>
</dbReference>
<dbReference type="eggNOG" id="KOG4218">
    <property type="taxonomic scope" value="Eukaryota"/>
</dbReference>
<dbReference type="Proteomes" id="UP000015101">
    <property type="component" value="Unassembled WGS sequence"/>
</dbReference>
<evidence type="ECO:0000256" key="7">
    <source>
        <dbReference type="ARBA" id="ARBA00023170"/>
    </source>
</evidence>
<evidence type="ECO:0000256" key="6">
    <source>
        <dbReference type="ARBA" id="ARBA00023163"/>
    </source>
</evidence>
<dbReference type="PROSITE" id="PS00031">
    <property type="entry name" value="NUCLEAR_REC_DBD_1"/>
    <property type="match status" value="1"/>
</dbReference>
<dbReference type="InParanoid" id="T1EJH2"/>
<dbReference type="RefSeq" id="XP_009022817.1">
    <property type="nucleotide sequence ID" value="XM_009024569.1"/>
</dbReference>
<dbReference type="GeneID" id="20196722"/>
<keyword evidence="12" id="KW-1185">Reference proteome</keyword>
<keyword evidence="3" id="KW-0862">Zinc</keyword>
<dbReference type="PANTHER" id="PTHR24082:SF473">
    <property type="entry name" value="ECDYSONE-INDUCED PROTEIN 75B, ISOFORM B"/>
    <property type="match status" value="1"/>
</dbReference>
<dbReference type="AlphaFoldDB" id="T1EJH2"/>
<dbReference type="eggNOG" id="KOG4216">
    <property type="taxonomic scope" value="Eukaryota"/>
</dbReference>
<evidence type="ECO:0000256" key="2">
    <source>
        <dbReference type="ARBA" id="ARBA00022771"/>
    </source>
</evidence>
<dbReference type="HOGENOM" id="CLU_107756_0_0_1"/>
<accession>T1EJH2</accession>
<evidence type="ECO:0000256" key="4">
    <source>
        <dbReference type="ARBA" id="ARBA00023015"/>
    </source>
</evidence>
<proteinExistence type="predicted"/>
<name>T1EJH2_HELRO</name>
<evidence type="ECO:0000259" key="9">
    <source>
        <dbReference type="PROSITE" id="PS51030"/>
    </source>
</evidence>
<evidence type="ECO:0000313" key="12">
    <source>
        <dbReference type="Proteomes" id="UP000015101"/>
    </source>
</evidence>
<keyword evidence="2" id="KW-0863">Zinc-finger</keyword>
<dbReference type="EMBL" id="AMQM01001070">
    <property type="status" value="NOT_ANNOTATED_CDS"/>
    <property type="molecule type" value="Genomic_DNA"/>
</dbReference>
<dbReference type="InterPro" id="IPR013088">
    <property type="entry name" value="Znf_NHR/GATA"/>
</dbReference>
<dbReference type="CTD" id="20196722"/>
<dbReference type="STRING" id="6412.T1EJH2"/>
<dbReference type="GO" id="GO:0043565">
    <property type="term" value="F:sequence-specific DNA binding"/>
    <property type="evidence" value="ECO:0007669"/>
    <property type="project" value="InterPro"/>
</dbReference>
<dbReference type="SMART" id="SM00399">
    <property type="entry name" value="ZnF_C4"/>
    <property type="match status" value="2"/>
</dbReference>
<protein>
    <recommendedName>
        <fullName evidence="9">Nuclear receptor domain-containing protein</fullName>
    </recommendedName>
</protein>
<reference evidence="10 12" key="2">
    <citation type="journal article" date="2013" name="Nature">
        <title>Insights into bilaterian evolution from three spiralian genomes.</title>
        <authorList>
            <person name="Simakov O."/>
            <person name="Marletaz F."/>
            <person name="Cho S.J."/>
            <person name="Edsinger-Gonzales E."/>
            <person name="Havlak P."/>
            <person name="Hellsten U."/>
            <person name="Kuo D.H."/>
            <person name="Larsson T."/>
            <person name="Lv J."/>
            <person name="Arendt D."/>
            <person name="Savage R."/>
            <person name="Osoegawa K."/>
            <person name="de Jong P."/>
            <person name="Grimwood J."/>
            <person name="Chapman J.A."/>
            <person name="Shapiro H."/>
            <person name="Aerts A."/>
            <person name="Otillar R.P."/>
            <person name="Terry A.Y."/>
            <person name="Boore J.L."/>
            <person name="Grigoriev I.V."/>
            <person name="Lindberg D.R."/>
            <person name="Seaver E.C."/>
            <person name="Weisblat D.A."/>
            <person name="Putnam N.H."/>
            <person name="Rokhsar D.S."/>
        </authorList>
    </citation>
    <scope>NUCLEOTIDE SEQUENCE</scope>
</reference>
<feature type="domain" description="Nuclear receptor" evidence="9">
    <location>
        <begin position="1"/>
        <end position="75"/>
    </location>
</feature>
<dbReference type="SUPFAM" id="SSF57716">
    <property type="entry name" value="Glucocorticoid receptor-like (DNA-binding domain)"/>
    <property type="match status" value="2"/>
</dbReference>
<evidence type="ECO:0000256" key="8">
    <source>
        <dbReference type="ARBA" id="ARBA00023242"/>
    </source>
</evidence>
<dbReference type="InterPro" id="IPR050234">
    <property type="entry name" value="Nuclear_hormone_rcpt_NR1"/>
</dbReference>
<evidence type="ECO:0000313" key="11">
    <source>
        <dbReference type="EnsemblMetazoa" id="HelroP144940"/>
    </source>
</evidence>
<dbReference type="GO" id="GO:0008270">
    <property type="term" value="F:zinc ion binding"/>
    <property type="evidence" value="ECO:0007669"/>
    <property type="project" value="UniProtKB-KW"/>
</dbReference>
<keyword evidence="4" id="KW-0805">Transcription regulation</keyword>
<keyword evidence="5" id="KW-0238">DNA-binding</keyword>
<keyword evidence="6" id="KW-0804">Transcription</keyword>
<dbReference type="InterPro" id="IPR001628">
    <property type="entry name" value="Znf_hrmn_rcpt"/>
</dbReference>
<gene>
    <name evidence="11" type="primary">20196722</name>
    <name evidence="10" type="ORF">HELRODRAFT_144940</name>
</gene>
<keyword evidence="7" id="KW-0675">Receptor</keyword>
<reference evidence="12" key="1">
    <citation type="submission" date="2012-12" db="EMBL/GenBank/DDBJ databases">
        <authorList>
            <person name="Hellsten U."/>
            <person name="Grimwood J."/>
            <person name="Chapman J.A."/>
            <person name="Shapiro H."/>
            <person name="Aerts A."/>
            <person name="Otillar R.P."/>
            <person name="Terry A.Y."/>
            <person name="Boore J.L."/>
            <person name="Simakov O."/>
            <person name="Marletaz F."/>
            <person name="Cho S.-J."/>
            <person name="Edsinger-Gonzales E."/>
            <person name="Havlak P."/>
            <person name="Kuo D.-H."/>
            <person name="Larsson T."/>
            <person name="Lv J."/>
            <person name="Arendt D."/>
            <person name="Savage R."/>
            <person name="Osoegawa K."/>
            <person name="de Jong P."/>
            <person name="Lindberg D.R."/>
            <person name="Seaver E.C."/>
            <person name="Weisblat D.A."/>
            <person name="Putnam N.H."/>
            <person name="Grigoriev I.V."/>
            <person name="Rokhsar D.S."/>
        </authorList>
    </citation>
    <scope>NUCLEOTIDE SEQUENCE</scope>
</reference>
<keyword evidence="1" id="KW-0479">Metal-binding</keyword>
<dbReference type="KEGG" id="hro:HELRODRAFT_144940"/>
<dbReference type="OrthoDB" id="5771769at2759"/>
<dbReference type="GO" id="GO:0003700">
    <property type="term" value="F:DNA-binding transcription factor activity"/>
    <property type="evidence" value="ECO:0007669"/>
    <property type="project" value="InterPro"/>
</dbReference>
<reference evidence="11" key="3">
    <citation type="submission" date="2015-06" db="UniProtKB">
        <authorList>
            <consortium name="EnsemblMetazoa"/>
        </authorList>
    </citation>
    <scope>IDENTIFICATION</scope>
</reference>
<organism evidence="11 12">
    <name type="scientific">Helobdella robusta</name>
    <name type="common">Californian leech</name>
    <dbReference type="NCBI Taxonomy" id="6412"/>
    <lineage>
        <taxon>Eukaryota</taxon>
        <taxon>Metazoa</taxon>
        <taxon>Spiralia</taxon>
        <taxon>Lophotrochozoa</taxon>
        <taxon>Annelida</taxon>
        <taxon>Clitellata</taxon>
        <taxon>Hirudinea</taxon>
        <taxon>Rhynchobdellida</taxon>
        <taxon>Glossiphoniidae</taxon>
        <taxon>Helobdella</taxon>
    </lineage>
</organism>
<keyword evidence="8" id="KW-0539">Nucleus</keyword>
<dbReference type="PANTHER" id="PTHR24082">
    <property type="entry name" value="NUCLEAR HORMONE RECEPTOR"/>
    <property type="match status" value="1"/>
</dbReference>
<dbReference type="EnsemblMetazoa" id="HelroT144940">
    <property type="protein sequence ID" value="HelroP144940"/>
    <property type="gene ID" value="HelroG144940"/>
</dbReference>
<evidence type="ECO:0000313" key="10">
    <source>
        <dbReference type="EMBL" id="ESN98870.1"/>
    </source>
</evidence>
<evidence type="ECO:0000256" key="5">
    <source>
        <dbReference type="ARBA" id="ARBA00023125"/>
    </source>
</evidence>
<dbReference type="Gene3D" id="3.30.50.10">
    <property type="entry name" value="Erythroid Transcription Factor GATA-1, subunit A"/>
    <property type="match status" value="2"/>
</dbReference>